<reference evidence="3 4" key="1">
    <citation type="submission" date="2015-03" db="EMBL/GenBank/DDBJ databases">
        <authorList>
            <person name="Murphy D."/>
        </authorList>
    </citation>
    <scope>NUCLEOTIDE SEQUENCE [LARGE SCALE GENOMIC DNA]</scope>
    <source>
        <strain evidence="3 4">D16</strain>
    </source>
</reference>
<feature type="compositionally biased region" description="Basic residues" evidence="1">
    <location>
        <begin position="44"/>
        <end position="57"/>
    </location>
</feature>
<keyword evidence="2" id="KW-0812">Transmembrane</keyword>
<evidence type="ECO:0000256" key="1">
    <source>
        <dbReference type="SAM" id="MobiDB-lite"/>
    </source>
</evidence>
<feature type="transmembrane region" description="Helical" evidence="2">
    <location>
        <begin position="90"/>
        <end position="111"/>
    </location>
</feature>
<feature type="transmembrane region" description="Helical" evidence="2">
    <location>
        <begin position="123"/>
        <end position="148"/>
    </location>
</feature>
<evidence type="ECO:0000313" key="4">
    <source>
        <dbReference type="Proteomes" id="UP000182227"/>
    </source>
</evidence>
<feature type="compositionally biased region" description="Low complexity" evidence="1">
    <location>
        <begin position="26"/>
        <end position="43"/>
    </location>
</feature>
<dbReference type="Pfam" id="PF10935">
    <property type="entry name" value="DUF2637"/>
    <property type="match status" value="1"/>
</dbReference>
<accession>A0A0U1DYW5</accession>
<evidence type="ECO:0000256" key="2">
    <source>
        <dbReference type="SAM" id="Phobius"/>
    </source>
</evidence>
<gene>
    <name evidence="3" type="ORF">BN970_06965</name>
</gene>
<dbReference type="EMBL" id="CTEF01000009">
    <property type="protein sequence ID" value="CQD25167.1"/>
    <property type="molecule type" value="Genomic_DNA"/>
</dbReference>
<feature type="transmembrane region" description="Helical" evidence="2">
    <location>
        <begin position="195"/>
        <end position="216"/>
    </location>
</feature>
<dbReference type="AlphaFoldDB" id="A0A0U1DYW5"/>
<proteinExistence type="predicted"/>
<name>A0A0U1DYW5_9MYCO</name>
<dbReference type="Proteomes" id="UP000182227">
    <property type="component" value="Unassembled WGS sequence"/>
</dbReference>
<dbReference type="InterPro" id="IPR021235">
    <property type="entry name" value="DUF2637"/>
</dbReference>
<feature type="region of interest" description="Disordered" evidence="1">
    <location>
        <begin position="1"/>
        <end position="71"/>
    </location>
</feature>
<feature type="transmembrane region" description="Helical" evidence="2">
    <location>
        <begin position="155"/>
        <end position="175"/>
    </location>
</feature>
<organism evidence="3 4">
    <name type="scientific">Mycolicibacterium conceptionense</name>
    <dbReference type="NCBI Taxonomy" id="451644"/>
    <lineage>
        <taxon>Bacteria</taxon>
        <taxon>Bacillati</taxon>
        <taxon>Actinomycetota</taxon>
        <taxon>Actinomycetes</taxon>
        <taxon>Mycobacteriales</taxon>
        <taxon>Mycobacteriaceae</taxon>
        <taxon>Mycolicibacterium</taxon>
    </lineage>
</organism>
<keyword evidence="2" id="KW-1133">Transmembrane helix</keyword>
<protein>
    <submittedName>
        <fullName evidence="3">Phage excisionase</fullName>
    </submittedName>
</protein>
<evidence type="ECO:0000313" key="3">
    <source>
        <dbReference type="EMBL" id="CQD25167.1"/>
    </source>
</evidence>
<sequence>MTLLDERPSMAPDGAAEPAPTPLTKPAAGNAPTAPAGEGAGRAAKNRRWLRRGRKERAKSAAPMQVTAPARGEADRAAEKLLMLQHARKSAVAVTVFIACGSFALSFYSLWDMASQLAWPGYIAWLWPLIVDGMIIVATMALVAFGGYAGQKTNVIYSWCVLAFGAVVSMAANFVHPLLPHLMGRTQGPVTAGMWLGAGISCIPPIALLACTHLLARLWAFSPEDGTVAAATAETVMADSAGGAAELSRAVAGRIQAGGKLTSYPEDEVAEMIRLLFQTEPPLKLREIGRMVDRHHDVVGRVRDEVASLLGVGMAAEAAS</sequence>
<keyword evidence="2" id="KW-0472">Membrane</keyword>